<dbReference type="EMBL" id="JABCUR010000005">
    <property type="protein sequence ID" value="NMW65226.1"/>
    <property type="molecule type" value="Genomic_DNA"/>
</dbReference>
<sequence>MGSRLRSRPHLLNQSRVGVDDSKPGFWIEAAEINENLGVRLCIFEPHPHFFLNFCHAALQMTGWRLMQRE</sequence>
<comment type="caution">
    <text evidence="1">The sequence shown here is derived from an EMBL/GenBank/DDBJ whole genome shotgun (WGS) entry which is preliminary data.</text>
</comment>
<organism evidence="1 2">
    <name type="scientific">Mobiluncus mulieris</name>
    <dbReference type="NCBI Taxonomy" id="2052"/>
    <lineage>
        <taxon>Bacteria</taxon>
        <taxon>Bacillati</taxon>
        <taxon>Actinomycetota</taxon>
        <taxon>Actinomycetes</taxon>
        <taxon>Actinomycetales</taxon>
        <taxon>Actinomycetaceae</taxon>
        <taxon>Mobiluncus</taxon>
    </lineage>
</organism>
<name>A0A7Y0U1G7_9ACTO</name>
<gene>
    <name evidence="1" type="ORF">HHJ78_06725</name>
</gene>
<proteinExistence type="predicted"/>
<reference evidence="1 2" key="1">
    <citation type="submission" date="2020-04" db="EMBL/GenBank/DDBJ databases">
        <title>Antimicrobial susceptibility and clonality of vaginal-derived multi-drug resistant Mobiluncus isolates in China.</title>
        <authorList>
            <person name="Zhang X."/>
        </authorList>
    </citation>
    <scope>NUCLEOTIDE SEQUENCE [LARGE SCALE GENOMIC DNA]</scope>
    <source>
        <strain evidence="1 2">13</strain>
    </source>
</reference>
<dbReference type="AlphaFoldDB" id="A0A7Y0U1G7"/>
<evidence type="ECO:0000313" key="1">
    <source>
        <dbReference type="EMBL" id="NMW65226.1"/>
    </source>
</evidence>
<dbReference type="Proteomes" id="UP000578252">
    <property type="component" value="Unassembled WGS sequence"/>
</dbReference>
<protein>
    <submittedName>
        <fullName evidence="1">Uncharacterized protein</fullName>
    </submittedName>
</protein>
<evidence type="ECO:0000313" key="2">
    <source>
        <dbReference type="Proteomes" id="UP000578252"/>
    </source>
</evidence>
<accession>A0A7Y0U1G7</accession>